<reference evidence="2" key="1">
    <citation type="submission" date="2022-11" db="UniProtKB">
        <authorList>
            <consortium name="WormBaseParasite"/>
        </authorList>
    </citation>
    <scope>IDENTIFICATION</scope>
</reference>
<name>A0AC35FAL7_9BILA</name>
<proteinExistence type="predicted"/>
<evidence type="ECO:0000313" key="2">
    <source>
        <dbReference type="WBParaSite" id="PS1159_v2.g15575.t1"/>
    </source>
</evidence>
<organism evidence="1 2">
    <name type="scientific">Panagrolaimus sp. PS1159</name>
    <dbReference type="NCBI Taxonomy" id="55785"/>
    <lineage>
        <taxon>Eukaryota</taxon>
        <taxon>Metazoa</taxon>
        <taxon>Ecdysozoa</taxon>
        <taxon>Nematoda</taxon>
        <taxon>Chromadorea</taxon>
        <taxon>Rhabditida</taxon>
        <taxon>Tylenchina</taxon>
        <taxon>Panagrolaimomorpha</taxon>
        <taxon>Panagrolaimoidea</taxon>
        <taxon>Panagrolaimidae</taxon>
        <taxon>Panagrolaimus</taxon>
    </lineage>
</organism>
<protein>
    <submittedName>
        <fullName evidence="2">LEM domain-containing protein</fullName>
    </submittedName>
</protein>
<accession>A0AC35FAL7</accession>
<evidence type="ECO:0000313" key="1">
    <source>
        <dbReference type="Proteomes" id="UP000887580"/>
    </source>
</evidence>
<dbReference type="Proteomes" id="UP000887580">
    <property type="component" value="Unplaced"/>
</dbReference>
<dbReference type="WBParaSite" id="PS1159_v2.g15575.t1">
    <property type="protein sequence ID" value="PS1159_v2.g15575.t1"/>
    <property type="gene ID" value="PS1159_v2.g15575"/>
</dbReference>
<sequence>MSNIYDELSNEELREELLQRGFPNAPITSETRKVYIRKLMNLTASGDADFNAPPHLRPLIDFAITDKTTNDMPSVEEDDVVILEDTPHREAVEKDSNEDAATSFNHESDESHCHETSRILTPEESRHVFISSMEHRRKIVKSAPSRIPKILIFVVFVLLTATKEQFINKIRL</sequence>